<dbReference type="SUPFAM" id="SSF52540">
    <property type="entry name" value="P-loop containing nucleoside triphosphate hydrolases"/>
    <property type="match status" value="1"/>
</dbReference>
<evidence type="ECO:0000256" key="5">
    <source>
        <dbReference type="ARBA" id="ARBA00022989"/>
    </source>
</evidence>
<dbReference type="InterPro" id="IPR011527">
    <property type="entry name" value="ABC1_TM_dom"/>
</dbReference>
<evidence type="ECO:0000256" key="8">
    <source>
        <dbReference type="SAM" id="Phobius"/>
    </source>
</evidence>
<dbReference type="InterPro" id="IPR017871">
    <property type="entry name" value="ABC_transporter-like_CS"/>
</dbReference>
<feature type="region of interest" description="Disordered" evidence="7">
    <location>
        <begin position="22"/>
        <end position="95"/>
    </location>
</feature>
<evidence type="ECO:0000313" key="12">
    <source>
        <dbReference type="Proteomes" id="UP000609651"/>
    </source>
</evidence>
<dbReference type="Proteomes" id="UP000609651">
    <property type="component" value="Unassembled WGS sequence"/>
</dbReference>
<feature type="domain" description="ABC transmembrane type-1" evidence="10">
    <location>
        <begin position="219"/>
        <end position="494"/>
    </location>
</feature>
<evidence type="ECO:0000256" key="2">
    <source>
        <dbReference type="ARBA" id="ARBA00022692"/>
    </source>
</evidence>
<feature type="transmembrane region" description="Helical" evidence="8">
    <location>
        <begin position="116"/>
        <end position="141"/>
    </location>
</feature>
<keyword evidence="6 8" id="KW-0472">Membrane</keyword>
<protein>
    <submittedName>
        <fullName evidence="11">Vitamin B12 import ATP-binding protein BtuD</fullName>
    </submittedName>
</protein>
<evidence type="ECO:0000259" key="10">
    <source>
        <dbReference type="PROSITE" id="PS50929"/>
    </source>
</evidence>
<dbReference type="InterPro" id="IPR036640">
    <property type="entry name" value="ABC1_TM_sf"/>
</dbReference>
<comment type="subcellular location">
    <subcellularLocation>
        <location evidence="1">Cell membrane</location>
        <topology evidence="1">Multi-pass membrane protein</topology>
    </subcellularLocation>
</comment>
<feature type="transmembrane region" description="Helical" evidence="8">
    <location>
        <begin position="235"/>
        <end position="255"/>
    </location>
</feature>
<dbReference type="SMART" id="SM00382">
    <property type="entry name" value="AAA"/>
    <property type="match status" value="1"/>
</dbReference>
<dbReference type="PANTHER" id="PTHR43394">
    <property type="entry name" value="ATP-DEPENDENT PERMEASE MDL1, MITOCHONDRIAL"/>
    <property type="match status" value="1"/>
</dbReference>
<feature type="transmembrane region" description="Helical" evidence="8">
    <location>
        <begin position="327"/>
        <end position="355"/>
    </location>
</feature>
<keyword evidence="3" id="KW-0547">Nucleotide-binding</keyword>
<feature type="domain" description="ABC transporter" evidence="9">
    <location>
        <begin position="528"/>
        <end position="766"/>
    </location>
</feature>
<dbReference type="InterPro" id="IPR039421">
    <property type="entry name" value="Type_1_exporter"/>
</dbReference>
<dbReference type="Gene3D" id="1.20.1560.10">
    <property type="entry name" value="ABC transporter type 1, transmembrane domain"/>
    <property type="match status" value="1"/>
</dbReference>
<feature type="compositionally biased region" description="Acidic residues" evidence="7">
    <location>
        <begin position="847"/>
        <end position="862"/>
    </location>
</feature>
<keyword evidence="4 11" id="KW-0067">ATP-binding</keyword>
<dbReference type="InterPro" id="IPR027417">
    <property type="entry name" value="P-loop_NTPase"/>
</dbReference>
<dbReference type="GO" id="GO:0005524">
    <property type="term" value="F:ATP binding"/>
    <property type="evidence" value="ECO:0007669"/>
    <property type="project" value="UniProtKB-KW"/>
</dbReference>
<name>A0ABX1VK20_9PLAN</name>
<feature type="compositionally biased region" description="Pro residues" evidence="7">
    <location>
        <begin position="62"/>
        <end position="72"/>
    </location>
</feature>
<dbReference type="PROSITE" id="PS50929">
    <property type="entry name" value="ABC_TM1F"/>
    <property type="match status" value="1"/>
</dbReference>
<dbReference type="Pfam" id="PF00005">
    <property type="entry name" value="ABC_tran"/>
    <property type="match status" value="1"/>
</dbReference>
<dbReference type="EMBL" id="WTPX01000169">
    <property type="protein sequence ID" value="NNJ27578.1"/>
    <property type="molecule type" value="Genomic_DNA"/>
</dbReference>
<feature type="region of interest" description="Disordered" evidence="7">
    <location>
        <begin position="767"/>
        <end position="877"/>
    </location>
</feature>
<dbReference type="CDD" id="cd18552">
    <property type="entry name" value="ABC_6TM_MsbA_like"/>
    <property type="match status" value="1"/>
</dbReference>
<organism evidence="11 12">
    <name type="scientific">Alienimonas chondri</name>
    <dbReference type="NCBI Taxonomy" id="2681879"/>
    <lineage>
        <taxon>Bacteria</taxon>
        <taxon>Pseudomonadati</taxon>
        <taxon>Planctomycetota</taxon>
        <taxon>Planctomycetia</taxon>
        <taxon>Planctomycetales</taxon>
        <taxon>Planctomycetaceae</taxon>
        <taxon>Alienimonas</taxon>
    </lineage>
</organism>
<evidence type="ECO:0000313" key="11">
    <source>
        <dbReference type="EMBL" id="NNJ27578.1"/>
    </source>
</evidence>
<gene>
    <name evidence="11" type="primary">btuD_7</name>
    <name evidence="11" type="ORF">LzC2_36830</name>
</gene>
<dbReference type="InterPro" id="IPR003439">
    <property type="entry name" value="ABC_transporter-like_ATP-bd"/>
</dbReference>
<dbReference type="PANTHER" id="PTHR43394:SF1">
    <property type="entry name" value="ATP-BINDING CASSETTE SUB-FAMILY B MEMBER 10, MITOCHONDRIAL"/>
    <property type="match status" value="1"/>
</dbReference>
<dbReference type="PROSITE" id="PS50893">
    <property type="entry name" value="ABC_TRANSPORTER_2"/>
    <property type="match status" value="1"/>
</dbReference>
<proteinExistence type="predicted"/>
<keyword evidence="5 8" id="KW-1133">Transmembrane helix</keyword>
<dbReference type="InterPro" id="IPR003593">
    <property type="entry name" value="AAA+_ATPase"/>
</dbReference>
<dbReference type="Pfam" id="PF00664">
    <property type="entry name" value="ABC_membrane"/>
    <property type="match status" value="1"/>
</dbReference>
<evidence type="ECO:0000256" key="3">
    <source>
        <dbReference type="ARBA" id="ARBA00022741"/>
    </source>
</evidence>
<keyword evidence="12" id="KW-1185">Reference proteome</keyword>
<dbReference type="SUPFAM" id="SSF90123">
    <property type="entry name" value="ABC transporter transmembrane region"/>
    <property type="match status" value="1"/>
</dbReference>
<evidence type="ECO:0000256" key="4">
    <source>
        <dbReference type="ARBA" id="ARBA00022840"/>
    </source>
</evidence>
<evidence type="ECO:0000256" key="6">
    <source>
        <dbReference type="ARBA" id="ARBA00023136"/>
    </source>
</evidence>
<dbReference type="Gene3D" id="3.40.50.300">
    <property type="entry name" value="P-loop containing nucleotide triphosphate hydrolases"/>
    <property type="match status" value="1"/>
</dbReference>
<sequence>MWSDRRVGAFPRTARHATLCEPAWTERHSPDAVPVEPASTRPTLGRYTVRSPRRTRDDPAVPDVPPAPPTEPPSLSLFGKSKPVRGSSRDGKPAAADRARGLLRVIPFIKPHKGTLIWSVGFAFLVALFWGVNLGLILPVINVLAGDDSVAGYVDGEVATAHAVQVEWSEKLENAEAEAARLAADPDASRSDTVAAAEEVAKAQDRLSQAARKLAALGWVQQYVTPILPDDKFDLLAVILGVLLIATVLKGLCVITQDVLVGAVIERTVADLREALFAHTLKLDIQTLNATGTGDLMSRFTNDLEQLAGGLRLLGGKVVREPLKAAACIFGAMLVSWQLTLLAFVLTPLATYIFVKIGRSLKKASRRSMESMSRLYKTMEETFDGAAVVTAFNAGERQKERFHQENRTYLQKAMKIVRVDALTSPTTETLGMLAAFGALLPAAYLMLRRTDSIWGLRLADGQLDLAELAVFYSFLAGTIDPLRKLSTLFSKLKRSTAAADRLFEILDRSPAVAAPPAITPVPEQIHTVRFDRIGFHYAGAARGAVLDGVNLTVNAGEVVAVVGSNGSGKSTLLKLLPRYFDPTHGAVKINGTDLRDFDPIAWREKIGVVTQETLLFDESIAENIRVGKPDASDDEVRAAADQARVTDFADGLPNGLDEVVGSGGSNLSGGQRQRVAFARAILRDPEILILDEATSAVDALSEQLIHEALAEFVEGRTVFLVTHTVRRSLLDLVTRVAVMEQGELAGVGPHEELLENNSAYRRLYEAQSDEAAAGGSPKPEDPLSKGRAEYRKARPAGLHPGAIAFDADSIDQYDPTDERRDGRPSQRAGYQPDPVAYHYASVGQIFDPDEVSEDSADSEDEDPGRNILPLRATGTDG</sequence>
<accession>A0ABX1VK20</accession>
<evidence type="ECO:0000256" key="1">
    <source>
        <dbReference type="ARBA" id="ARBA00004651"/>
    </source>
</evidence>
<keyword evidence="2 8" id="KW-0812">Transmembrane</keyword>
<evidence type="ECO:0000256" key="7">
    <source>
        <dbReference type="SAM" id="MobiDB-lite"/>
    </source>
</evidence>
<reference evidence="11 12" key="1">
    <citation type="journal article" date="2020" name="Syst. Appl. Microbiol.">
        <title>Alienimonas chondri sp. nov., a novel planctomycete isolated from the biofilm of the red alga Chondrus crispus.</title>
        <authorList>
            <person name="Vitorino I."/>
            <person name="Albuquerque L."/>
            <person name="Wiegand S."/>
            <person name="Kallscheuer N."/>
            <person name="da Costa M.S."/>
            <person name="Lobo-da-Cunha A."/>
            <person name="Jogler C."/>
            <person name="Lage O.M."/>
        </authorList>
    </citation>
    <scope>NUCLEOTIDE SEQUENCE [LARGE SCALE GENOMIC DNA]</scope>
    <source>
        <strain evidence="11 12">LzC2</strain>
    </source>
</reference>
<dbReference type="PROSITE" id="PS00211">
    <property type="entry name" value="ABC_TRANSPORTER_1"/>
    <property type="match status" value="1"/>
</dbReference>
<feature type="compositionally biased region" description="Basic and acidic residues" evidence="7">
    <location>
        <begin position="778"/>
        <end position="792"/>
    </location>
</feature>
<comment type="caution">
    <text evidence="11">The sequence shown here is derived from an EMBL/GenBank/DDBJ whole genome shotgun (WGS) entry which is preliminary data.</text>
</comment>
<evidence type="ECO:0000259" key="9">
    <source>
        <dbReference type="PROSITE" id="PS50893"/>
    </source>
</evidence>